<proteinExistence type="predicted"/>
<reference evidence="2" key="1">
    <citation type="submission" date="2016-05" db="EMBL/GenBank/DDBJ databases">
        <title>Paenibacillus oryzae. sp. nov., isolated from the rice root.</title>
        <authorList>
            <person name="Zhang J."/>
            <person name="Zhang X."/>
        </authorList>
    </citation>
    <scope>NUCLEOTIDE SEQUENCE [LARGE SCALE GENOMIC DNA]</scope>
    <source>
        <strain evidence="2">KCTC13222</strain>
    </source>
</reference>
<evidence type="ECO:0000313" key="1">
    <source>
        <dbReference type="EMBL" id="OCT12324.1"/>
    </source>
</evidence>
<dbReference type="EMBL" id="LYPC01000027">
    <property type="protein sequence ID" value="OCT12324.1"/>
    <property type="molecule type" value="Genomic_DNA"/>
</dbReference>
<evidence type="ECO:0008006" key="3">
    <source>
        <dbReference type="Google" id="ProtNLM"/>
    </source>
</evidence>
<name>A0A1C0ZW34_9BACL</name>
<dbReference type="STRING" id="512399.A8709_31320"/>
<organism evidence="1 2">
    <name type="scientific">Paenibacillus pectinilyticus</name>
    <dbReference type="NCBI Taxonomy" id="512399"/>
    <lineage>
        <taxon>Bacteria</taxon>
        <taxon>Bacillati</taxon>
        <taxon>Bacillota</taxon>
        <taxon>Bacilli</taxon>
        <taxon>Bacillales</taxon>
        <taxon>Paenibacillaceae</taxon>
        <taxon>Paenibacillus</taxon>
    </lineage>
</organism>
<gene>
    <name evidence="1" type="ORF">A8709_31320</name>
</gene>
<protein>
    <recommendedName>
        <fullName evidence="3">Bacterial Pleckstrin homology domain-containing protein</fullName>
    </recommendedName>
</protein>
<sequence length="97" mass="11353">MMSTLKSFTDSEQQISLELRDDHLTVLRFYGETSIYPFKNITLASEPIPEYPLNRIALTVIDFHTGVTDFKFSSSLRDFEIFVQKLLEVHREFVPNH</sequence>
<keyword evidence="2" id="KW-1185">Reference proteome</keyword>
<dbReference type="Proteomes" id="UP000093309">
    <property type="component" value="Unassembled WGS sequence"/>
</dbReference>
<dbReference type="AlphaFoldDB" id="A0A1C0ZW34"/>
<accession>A0A1C0ZW34</accession>
<evidence type="ECO:0000313" key="2">
    <source>
        <dbReference type="Proteomes" id="UP000093309"/>
    </source>
</evidence>
<comment type="caution">
    <text evidence="1">The sequence shown here is derived from an EMBL/GenBank/DDBJ whole genome shotgun (WGS) entry which is preliminary data.</text>
</comment>